<evidence type="ECO:0000256" key="5">
    <source>
        <dbReference type="SAM" id="Phobius"/>
    </source>
</evidence>
<evidence type="ECO:0000256" key="4">
    <source>
        <dbReference type="ARBA" id="ARBA00023136"/>
    </source>
</evidence>
<sequence length="429" mass="49674">MPQNKEIELRSDEVQEILTQVPHWMIRWGNMLILVILLSLFVLSWFVRYPDIVTTEITITTQVPPQKLMARTTGRIQKIFVKDRETVAVNMPLAIIENTANYSDVFLLKNIIDTLKMNPRAFRFPFDKLPLLELGEIQTPFTLFEKDYIAYTLNKELQPYEVEGKAQSYEVVQLRERLSLLLQQASISKAEMELKKKELERYHKLFDKGIISQQEWESKSLNYLQSEKSLRDLNASISQMHSSLNELSRSTKTTQINETKDDINLFRNTLQSYNQLKKAIADWELAYVLRASISGEVSFLQIWTENQTITSGDNVFTIIPKDEKHYIGKVKAKAQNSGKLKIGQKVNIRLANYPDREFGIITGKVQSISMTPDKDGNLLLDIALPNGLETSYNKKIALQQEMTGTADIVTEDLRLLERLLYQFRDIFRR</sequence>
<dbReference type="GO" id="GO:0016020">
    <property type="term" value="C:membrane"/>
    <property type="evidence" value="ECO:0007669"/>
    <property type="project" value="UniProtKB-SubCell"/>
</dbReference>
<dbReference type="Proteomes" id="UP000244677">
    <property type="component" value="Chromosome"/>
</dbReference>
<dbReference type="PANTHER" id="PTHR30386">
    <property type="entry name" value="MEMBRANE FUSION SUBUNIT OF EMRAB-TOLC MULTIDRUG EFFLUX PUMP"/>
    <property type="match status" value="1"/>
</dbReference>
<evidence type="ECO:0000256" key="3">
    <source>
        <dbReference type="ARBA" id="ARBA00022989"/>
    </source>
</evidence>
<reference evidence="6 7" key="1">
    <citation type="submission" date="2017-04" db="EMBL/GenBank/DDBJ databases">
        <title>Complete genome sequence of Flavobacterium kingsejong AJ004.</title>
        <authorList>
            <person name="Lee P.C."/>
        </authorList>
    </citation>
    <scope>NUCLEOTIDE SEQUENCE [LARGE SCALE GENOMIC DNA]</scope>
    <source>
        <strain evidence="6 7">AJ004</strain>
    </source>
</reference>
<dbReference type="RefSeq" id="WP_108736624.1">
    <property type="nucleotide sequence ID" value="NZ_CP020919.1"/>
</dbReference>
<dbReference type="Gene3D" id="1.10.287.470">
    <property type="entry name" value="Helix hairpin bin"/>
    <property type="match status" value="1"/>
</dbReference>
<keyword evidence="2 5" id="KW-0812">Transmembrane</keyword>
<dbReference type="AlphaFoldDB" id="A0A2S1LMM1"/>
<proteinExistence type="predicted"/>
<dbReference type="KEGG" id="fki:FK004_07040"/>
<evidence type="ECO:0000313" key="7">
    <source>
        <dbReference type="Proteomes" id="UP000244677"/>
    </source>
</evidence>
<gene>
    <name evidence="6" type="ORF">FK004_07040</name>
</gene>
<dbReference type="PRINTS" id="PR01490">
    <property type="entry name" value="RTXTOXIND"/>
</dbReference>
<keyword evidence="4 5" id="KW-0472">Membrane</keyword>
<organism evidence="6 7">
    <name type="scientific">Flavobacterium kingsejongi</name>
    <dbReference type="NCBI Taxonomy" id="1678728"/>
    <lineage>
        <taxon>Bacteria</taxon>
        <taxon>Pseudomonadati</taxon>
        <taxon>Bacteroidota</taxon>
        <taxon>Flavobacteriia</taxon>
        <taxon>Flavobacteriales</taxon>
        <taxon>Flavobacteriaceae</taxon>
        <taxon>Flavobacterium</taxon>
    </lineage>
</organism>
<evidence type="ECO:0000256" key="1">
    <source>
        <dbReference type="ARBA" id="ARBA00004167"/>
    </source>
</evidence>
<dbReference type="Gene3D" id="2.40.30.170">
    <property type="match status" value="1"/>
</dbReference>
<dbReference type="PANTHER" id="PTHR30386:SF26">
    <property type="entry name" value="TRANSPORT PROTEIN COMB"/>
    <property type="match status" value="1"/>
</dbReference>
<accession>A0A2S1LMM1</accession>
<evidence type="ECO:0000256" key="2">
    <source>
        <dbReference type="ARBA" id="ARBA00022692"/>
    </source>
</evidence>
<keyword evidence="3 5" id="KW-1133">Transmembrane helix</keyword>
<dbReference type="InterPro" id="IPR050739">
    <property type="entry name" value="MFP"/>
</dbReference>
<comment type="subcellular location">
    <subcellularLocation>
        <location evidence="1">Membrane</location>
        <topology evidence="1">Single-pass membrane protein</topology>
    </subcellularLocation>
</comment>
<evidence type="ECO:0000313" key="6">
    <source>
        <dbReference type="EMBL" id="AWG25003.1"/>
    </source>
</evidence>
<keyword evidence="7" id="KW-1185">Reference proteome</keyword>
<feature type="transmembrane region" description="Helical" evidence="5">
    <location>
        <begin position="28"/>
        <end position="47"/>
    </location>
</feature>
<name>A0A2S1LMM1_9FLAO</name>
<protein>
    <submittedName>
        <fullName evidence="6">HlyD family secretion protein</fullName>
    </submittedName>
</protein>
<dbReference type="OrthoDB" id="7057889at2"/>
<dbReference type="EMBL" id="CP020919">
    <property type="protein sequence ID" value="AWG25003.1"/>
    <property type="molecule type" value="Genomic_DNA"/>
</dbReference>